<dbReference type="EMBL" id="FNIC01000004">
    <property type="protein sequence ID" value="SDN84287.1"/>
    <property type="molecule type" value="Genomic_DNA"/>
</dbReference>
<dbReference type="InterPro" id="IPR023393">
    <property type="entry name" value="START-like_dom_sf"/>
</dbReference>
<dbReference type="OrthoDB" id="3782195at2"/>
<dbReference type="Gene3D" id="3.30.530.20">
    <property type="match status" value="1"/>
</dbReference>
<dbReference type="InterPro" id="IPR021295">
    <property type="entry name" value="DUF2867"/>
</dbReference>
<dbReference type="AlphaFoldDB" id="A0A1H0EP96"/>
<evidence type="ECO:0000313" key="2">
    <source>
        <dbReference type="Proteomes" id="UP000199004"/>
    </source>
</evidence>
<gene>
    <name evidence="1" type="ORF">SAMN05192576_2930</name>
</gene>
<dbReference type="SUPFAM" id="SSF55961">
    <property type="entry name" value="Bet v1-like"/>
    <property type="match status" value="1"/>
</dbReference>
<keyword evidence="2" id="KW-1185">Reference proteome</keyword>
<accession>A0A1H0EP96</accession>
<name>A0A1H0EP96_9ACTN</name>
<proteinExistence type="predicted"/>
<dbReference type="Pfam" id="PF11066">
    <property type="entry name" value="DUF2867"/>
    <property type="match status" value="1"/>
</dbReference>
<dbReference type="STRING" id="1005944.SAMN05192576_2930"/>
<dbReference type="Proteomes" id="UP000199004">
    <property type="component" value="Unassembled WGS sequence"/>
</dbReference>
<evidence type="ECO:0000313" key="1">
    <source>
        <dbReference type="EMBL" id="SDN84287.1"/>
    </source>
</evidence>
<protein>
    <submittedName>
        <fullName evidence="1">Polyketide cyclase / dehydrase and lipid transport</fullName>
    </submittedName>
</protein>
<reference evidence="1 2" key="1">
    <citation type="submission" date="2016-10" db="EMBL/GenBank/DDBJ databases">
        <authorList>
            <person name="de Groot N.N."/>
        </authorList>
    </citation>
    <scope>NUCLEOTIDE SEQUENCE [LARGE SCALE GENOMIC DNA]</scope>
    <source>
        <strain evidence="1 2">CGMCC 1.11147</strain>
    </source>
</reference>
<organism evidence="1 2">
    <name type="scientific">Nocardioides szechwanensis</name>
    <dbReference type="NCBI Taxonomy" id="1005944"/>
    <lineage>
        <taxon>Bacteria</taxon>
        <taxon>Bacillati</taxon>
        <taxon>Actinomycetota</taxon>
        <taxon>Actinomycetes</taxon>
        <taxon>Propionibacteriales</taxon>
        <taxon>Nocardioidaceae</taxon>
        <taxon>Nocardioides</taxon>
    </lineage>
</organism>
<sequence>MRRRSSLTSTSRESRLPLTAEEAWAVVASGRAGPQWYVDAAPFVVRGALDRLTGGTGRRWDPPGTPVLATGDLAGLWRVTEADHTHRRLVLTAEVRAPGTVTLVSEVQPRTAGCALRQTVRLDPSGLLGTAYLLADLPAREALLELTHRRLLRDLGS</sequence>
<dbReference type="RefSeq" id="WP_091025527.1">
    <property type="nucleotide sequence ID" value="NZ_BKAE01000010.1"/>
</dbReference>